<sequence length="118" mass="13830">MVFMRGKDQCVLWLHETKWAISFQQEFKRCYGRNPPDFKTINQWHEKCKETDSVSHLQSSGRCTVLPAIFRASPIPLEPKLNYSARTNLSSPKETKRRETRAPFFENVVRKCVSRPEA</sequence>
<proteinExistence type="predicted"/>
<evidence type="ECO:0000313" key="1">
    <source>
        <dbReference type="EMBL" id="GBN21109.1"/>
    </source>
</evidence>
<keyword evidence="2" id="KW-1185">Reference proteome</keyword>
<name>A0A4Y2M2Y0_ARAVE</name>
<evidence type="ECO:0000313" key="2">
    <source>
        <dbReference type="Proteomes" id="UP000499080"/>
    </source>
</evidence>
<comment type="caution">
    <text evidence="1">The sequence shown here is derived from an EMBL/GenBank/DDBJ whole genome shotgun (WGS) entry which is preliminary data.</text>
</comment>
<protein>
    <recommendedName>
        <fullName evidence="3">DUF4817 domain-containing protein</fullName>
    </recommendedName>
</protein>
<dbReference type="EMBL" id="BGPR01006692">
    <property type="protein sequence ID" value="GBN21109.1"/>
    <property type="molecule type" value="Genomic_DNA"/>
</dbReference>
<accession>A0A4Y2M2Y0</accession>
<organism evidence="1 2">
    <name type="scientific">Araneus ventricosus</name>
    <name type="common">Orbweaver spider</name>
    <name type="synonym">Epeira ventricosa</name>
    <dbReference type="NCBI Taxonomy" id="182803"/>
    <lineage>
        <taxon>Eukaryota</taxon>
        <taxon>Metazoa</taxon>
        <taxon>Ecdysozoa</taxon>
        <taxon>Arthropoda</taxon>
        <taxon>Chelicerata</taxon>
        <taxon>Arachnida</taxon>
        <taxon>Araneae</taxon>
        <taxon>Araneomorphae</taxon>
        <taxon>Entelegynae</taxon>
        <taxon>Araneoidea</taxon>
        <taxon>Araneidae</taxon>
        <taxon>Araneus</taxon>
    </lineage>
</organism>
<reference evidence="1 2" key="1">
    <citation type="journal article" date="2019" name="Sci. Rep.">
        <title>Orb-weaving spider Araneus ventricosus genome elucidates the spidroin gene catalogue.</title>
        <authorList>
            <person name="Kono N."/>
            <person name="Nakamura H."/>
            <person name="Ohtoshi R."/>
            <person name="Moran D.A.P."/>
            <person name="Shinohara A."/>
            <person name="Yoshida Y."/>
            <person name="Fujiwara M."/>
            <person name="Mori M."/>
            <person name="Tomita M."/>
            <person name="Arakawa K."/>
        </authorList>
    </citation>
    <scope>NUCLEOTIDE SEQUENCE [LARGE SCALE GENOMIC DNA]</scope>
</reference>
<evidence type="ECO:0008006" key="3">
    <source>
        <dbReference type="Google" id="ProtNLM"/>
    </source>
</evidence>
<dbReference type="Proteomes" id="UP000499080">
    <property type="component" value="Unassembled WGS sequence"/>
</dbReference>
<gene>
    <name evidence="1" type="ORF">AVEN_262360_1</name>
</gene>
<dbReference type="AlphaFoldDB" id="A0A4Y2M2Y0"/>